<evidence type="ECO:0000256" key="1">
    <source>
        <dbReference type="ARBA" id="ARBA00004651"/>
    </source>
</evidence>
<feature type="transmembrane region" description="Helical" evidence="9">
    <location>
        <begin position="294"/>
        <end position="311"/>
    </location>
</feature>
<dbReference type="AlphaFoldDB" id="A0A1R1JEV4"/>
<dbReference type="EMBL" id="MTJZ01000008">
    <property type="protein sequence ID" value="OMG73897.1"/>
    <property type="molecule type" value="Genomic_DNA"/>
</dbReference>
<dbReference type="RefSeq" id="WP_076475412.1">
    <property type="nucleotide sequence ID" value="NZ_MTJZ01000008.1"/>
</dbReference>
<comment type="pathway">
    <text evidence="2 9">Cofactor biosynthesis; adenosylcobalamin biosynthesis.</text>
</comment>
<evidence type="ECO:0000313" key="10">
    <source>
        <dbReference type="EMBL" id="OMG73897.1"/>
    </source>
</evidence>
<dbReference type="Pfam" id="PF03186">
    <property type="entry name" value="CobD_Cbib"/>
    <property type="match status" value="1"/>
</dbReference>
<evidence type="ECO:0000313" key="11">
    <source>
        <dbReference type="Proteomes" id="UP000187194"/>
    </source>
</evidence>
<evidence type="ECO:0000256" key="2">
    <source>
        <dbReference type="ARBA" id="ARBA00004953"/>
    </source>
</evidence>
<dbReference type="InterPro" id="IPR004485">
    <property type="entry name" value="Cobalamin_biosynth_CobD/CbiB"/>
</dbReference>
<comment type="subcellular location">
    <subcellularLocation>
        <location evidence="1 9">Cell membrane</location>
        <topology evidence="1 9">Multi-pass membrane protein</topology>
    </subcellularLocation>
</comment>
<protein>
    <recommendedName>
        <fullName evidence="9">Cobalamin biosynthesis protein CobD</fullName>
    </recommendedName>
</protein>
<dbReference type="GO" id="GO:0015420">
    <property type="term" value="F:ABC-type vitamin B12 transporter activity"/>
    <property type="evidence" value="ECO:0007669"/>
    <property type="project" value="UniProtKB-UniRule"/>
</dbReference>
<dbReference type="PANTHER" id="PTHR34308:SF1">
    <property type="entry name" value="COBALAMIN BIOSYNTHESIS PROTEIN CBIB"/>
    <property type="match status" value="1"/>
</dbReference>
<name>A0A1R1JEV4_9BURK</name>
<evidence type="ECO:0000256" key="5">
    <source>
        <dbReference type="ARBA" id="ARBA00022573"/>
    </source>
</evidence>
<evidence type="ECO:0000256" key="4">
    <source>
        <dbReference type="ARBA" id="ARBA00022475"/>
    </source>
</evidence>
<comment type="caution">
    <text evidence="9">Lacks conserved residue(s) required for the propagation of feature annotation.</text>
</comment>
<keyword evidence="4 9" id="KW-1003">Cell membrane</keyword>
<keyword evidence="8 9" id="KW-0472">Membrane</keyword>
<keyword evidence="5 9" id="KW-0169">Cobalamin biosynthesis</keyword>
<dbReference type="HAMAP" id="MF_00024">
    <property type="entry name" value="CobD_CbiB"/>
    <property type="match status" value="1"/>
</dbReference>
<dbReference type="UniPathway" id="UPA00148"/>
<dbReference type="Proteomes" id="UP000187194">
    <property type="component" value="Unassembled WGS sequence"/>
</dbReference>
<dbReference type="GO" id="GO:0009236">
    <property type="term" value="P:cobalamin biosynthetic process"/>
    <property type="evidence" value="ECO:0007669"/>
    <property type="project" value="UniProtKB-UniRule"/>
</dbReference>
<comment type="similarity">
    <text evidence="3 9">Belongs to the CobD/CbiB family.</text>
</comment>
<proteinExistence type="inferred from homology"/>
<evidence type="ECO:0000256" key="7">
    <source>
        <dbReference type="ARBA" id="ARBA00022989"/>
    </source>
</evidence>
<evidence type="ECO:0000256" key="9">
    <source>
        <dbReference type="HAMAP-Rule" id="MF_00024"/>
    </source>
</evidence>
<evidence type="ECO:0000256" key="8">
    <source>
        <dbReference type="ARBA" id="ARBA00023136"/>
    </source>
</evidence>
<evidence type="ECO:0000256" key="3">
    <source>
        <dbReference type="ARBA" id="ARBA00006263"/>
    </source>
</evidence>
<dbReference type="NCBIfam" id="TIGR00380">
    <property type="entry name" value="cobal_cbiB"/>
    <property type="match status" value="1"/>
</dbReference>
<gene>
    <name evidence="9" type="primary">cobD</name>
    <name evidence="10" type="ORF">BW685_07685</name>
</gene>
<organism evidence="10 11">
    <name type="scientific">Burkholderia ubonensis</name>
    <dbReference type="NCBI Taxonomy" id="101571"/>
    <lineage>
        <taxon>Bacteria</taxon>
        <taxon>Pseudomonadati</taxon>
        <taxon>Pseudomonadota</taxon>
        <taxon>Betaproteobacteria</taxon>
        <taxon>Burkholderiales</taxon>
        <taxon>Burkholderiaceae</taxon>
        <taxon>Burkholderia</taxon>
        <taxon>Burkholderia cepacia complex</taxon>
    </lineage>
</organism>
<reference evidence="10 11" key="1">
    <citation type="submission" date="2017-01" db="EMBL/GenBank/DDBJ databases">
        <title>Phylogeographic, genomic and meropenem susceptibility analysis of Burkholderia ubonensis.</title>
        <authorList>
            <person name="Price E.P."/>
            <person name="Sarovich D.S."/>
            <person name="Webb J.R."/>
            <person name="Hall C.M."/>
            <person name="Sahl J.W."/>
            <person name="Kaestli M."/>
            <person name="Mayo M."/>
            <person name="Harrington G."/>
            <person name="Baker A.L."/>
            <person name="Sidak-Loftis L.C."/>
            <person name="Lummis M."/>
            <person name="Schupp J.M."/>
            <person name="Gillece J.D."/>
            <person name="Tuanyok A."/>
            <person name="Warner J."/>
            <person name="Busch J.D."/>
            <person name="Keim P."/>
            <person name="Currie B.J."/>
            <person name="Wagner D.M."/>
        </authorList>
    </citation>
    <scope>NUCLEOTIDE SEQUENCE [LARGE SCALE GENOMIC DNA]</scope>
    <source>
        <strain evidence="10 11">A21</strain>
    </source>
</reference>
<comment type="caution">
    <text evidence="10">The sequence shown here is derived from an EMBL/GenBank/DDBJ whole genome shotgun (WGS) entry which is preliminary data.</text>
</comment>
<feature type="transmembrane region" description="Helical" evidence="9">
    <location>
        <begin position="54"/>
        <end position="75"/>
    </location>
</feature>
<keyword evidence="7 9" id="KW-1133">Transmembrane helix</keyword>
<dbReference type="GO" id="GO:0005886">
    <property type="term" value="C:plasma membrane"/>
    <property type="evidence" value="ECO:0007669"/>
    <property type="project" value="UniProtKB-SubCell"/>
</dbReference>
<sequence>MLMLSLPTVAMLAVIAVIVDRVIGEPSAAHPLVAFGRLAARIEAMLNTGRRGRLAGIAAWLAAVAPPVLIAAWLAAALPTPLAAALHVALLWFALGAKSLADHLAPIAAALFRHDLPGARALTARIVSRDTSAADEGALSRAAVESALENGNDAIFGALFWFVIAGGPGALMFRLANTLDAMWGYRTPRFLTFGWAAARIDDLLNWVPARLTAASYALLGDTASAWRCWRTQARHWDSPNAGPVMAAGAGSLNVQLGGPAVYHGELEHRPVLGAGSPASAAHIVAALSLVTRTLALWLALLVASAILVMGTQHV</sequence>
<evidence type="ECO:0000256" key="6">
    <source>
        <dbReference type="ARBA" id="ARBA00022692"/>
    </source>
</evidence>
<comment type="function">
    <text evidence="9">Converts cobyric acid to cobinamide by the addition of aminopropanol on the F carboxylic group.</text>
</comment>
<dbReference type="GO" id="GO:0048472">
    <property type="term" value="F:threonine-phosphate decarboxylase activity"/>
    <property type="evidence" value="ECO:0007669"/>
    <property type="project" value="InterPro"/>
</dbReference>
<accession>A0A1R1JEV4</accession>
<dbReference type="PANTHER" id="PTHR34308">
    <property type="entry name" value="COBALAMIN BIOSYNTHESIS PROTEIN CBIB"/>
    <property type="match status" value="1"/>
</dbReference>
<keyword evidence="6 9" id="KW-0812">Transmembrane</keyword>
<feature type="transmembrane region" description="Helical" evidence="9">
    <location>
        <begin position="154"/>
        <end position="176"/>
    </location>
</feature>